<gene>
    <name evidence="1" type="ORF">ANACOL_04188</name>
</gene>
<dbReference type="Proteomes" id="UP000003803">
    <property type="component" value="Unassembled WGS sequence"/>
</dbReference>
<comment type="caution">
    <text evidence="1">The sequence shown here is derived from an EMBL/GenBank/DDBJ whole genome shotgun (WGS) entry which is preliminary data.</text>
</comment>
<evidence type="ECO:0000313" key="1">
    <source>
        <dbReference type="EMBL" id="EDS09414.1"/>
    </source>
</evidence>
<protein>
    <submittedName>
        <fullName evidence="1">Uncharacterized protein</fullName>
    </submittedName>
</protein>
<keyword evidence="2" id="KW-1185">Reference proteome</keyword>
<name>B0PGN4_9FIRM</name>
<organism evidence="1 2">
    <name type="scientific">Anaerotruncus colihominis DSM 17241</name>
    <dbReference type="NCBI Taxonomy" id="445972"/>
    <lineage>
        <taxon>Bacteria</taxon>
        <taxon>Bacillati</taxon>
        <taxon>Bacillota</taxon>
        <taxon>Clostridia</taxon>
        <taxon>Eubacteriales</taxon>
        <taxon>Oscillospiraceae</taxon>
        <taxon>Anaerotruncus</taxon>
    </lineage>
</organism>
<dbReference type="EMBL" id="ABGD02000030">
    <property type="protein sequence ID" value="EDS09414.1"/>
    <property type="molecule type" value="Genomic_DNA"/>
</dbReference>
<accession>B0PGN4</accession>
<reference evidence="1" key="2">
    <citation type="submission" date="2013-09" db="EMBL/GenBank/DDBJ databases">
        <title>Draft genome sequence of Anaerotruncus colihominis(DSM 17241).</title>
        <authorList>
            <person name="Sudarsanam P."/>
            <person name="Ley R."/>
            <person name="Guruge J."/>
            <person name="Turnbaugh P.J."/>
            <person name="Mahowald M."/>
            <person name="Liep D."/>
            <person name="Gordon J."/>
        </authorList>
    </citation>
    <scope>NUCLEOTIDE SEQUENCE</scope>
    <source>
        <strain evidence="1">DSM 17241</strain>
    </source>
</reference>
<proteinExistence type="predicted"/>
<dbReference type="HOGENOM" id="CLU_2598340_0_0_9"/>
<evidence type="ECO:0000313" key="2">
    <source>
        <dbReference type="Proteomes" id="UP000003803"/>
    </source>
</evidence>
<reference evidence="1" key="1">
    <citation type="submission" date="2007-11" db="EMBL/GenBank/DDBJ databases">
        <authorList>
            <person name="Fulton L."/>
            <person name="Clifton S."/>
            <person name="Fulton B."/>
            <person name="Xu J."/>
            <person name="Minx P."/>
            <person name="Pepin K.H."/>
            <person name="Johnson M."/>
            <person name="Thiruvilangam P."/>
            <person name="Bhonagiri V."/>
            <person name="Nash W.E."/>
            <person name="Mardis E.R."/>
            <person name="Wilson R.K."/>
        </authorList>
    </citation>
    <scope>NUCLEOTIDE SEQUENCE [LARGE SCALE GENOMIC DNA]</scope>
    <source>
        <strain evidence="1">DSM 17241</strain>
    </source>
</reference>
<sequence length="79" mass="9224">MDTQFQHLHGNCRYFSYPSYDIWRCSARQNDTFDDELENLIKWVVKSPFYAARPSIPRIISYHFAAVCLVTPAPLAIAR</sequence>
<dbReference type="AlphaFoldDB" id="B0PGN4"/>